<dbReference type="eggNOG" id="COG0715">
    <property type="taxonomic scope" value="Bacteria"/>
</dbReference>
<evidence type="ECO:0008006" key="6">
    <source>
        <dbReference type="Google" id="ProtNLM"/>
    </source>
</evidence>
<dbReference type="EMBL" id="CP001751">
    <property type="protein sequence ID" value="ADE39714.1"/>
    <property type="molecule type" value="Genomic_DNA"/>
</dbReference>
<dbReference type="GO" id="GO:0042597">
    <property type="term" value="C:periplasmic space"/>
    <property type="evidence" value="ECO:0007669"/>
    <property type="project" value="UniProtKB-SubCell"/>
</dbReference>
<dbReference type="RefSeq" id="WP_013046341.1">
    <property type="nucleotide sequence ID" value="NC_014010.1"/>
</dbReference>
<dbReference type="KEGG" id="apb:SAR116_1471"/>
<comment type="similarity">
    <text evidence="2">Belongs to the bacterial solute-binding protein SsuA/TauA family.</text>
</comment>
<dbReference type="Gene3D" id="3.40.190.10">
    <property type="entry name" value="Periplasmic binding protein-like II"/>
    <property type="match status" value="2"/>
</dbReference>
<comment type="subcellular location">
    <subcellularLocation>
        <location evidence="1">Periplasm</location>
    </subcellularLocation>
</comment>
<evidence type="ECO:0000313" key="5">
    <source>
        <dbReference type="Proteomes" id="UP000007460"/>
    </source>
</evidence>
<dbReference type="OrthoDB" id="6531500at2"/>
<evidence type="ECO:0000256" key="2">
    <source>
        <dbReference type="ARBA" id="ARBA00010742"/>
    </source>
</evidence>
<accession>D5BTW7</accession>
<evidence type="ECO:0000256" key="1">
    <source>
        <dbReference type="ARBA" id="ARBA00004418"/>
    </source>
</evidence>
<dbReference type="AlphaFoldDB" id="D5BTW7"/>
<dbReference type="SUPFAM" id="SSF53850">
    <property type="entry name" value="Periplasmic binding protein-like II"/>
    <property type="match status" value="1"/>
</dbReference>
<dbReference type="STRING" id="488538.SAR116_1471"/>
<keyword evidence="3" id="KW-0732">Signal</keyword>
<protein>
    <recommendedName>
        <fullName evidence="6">SsuA/THI5-like domain-containing protein</fullName>
    </recommendedName>
</protein>
<gene>
    <name evidence="4" type="ordered locus">SAR116_1471</name>
</gene>
<sequence>MAKIHLQFTLFSAFYSPLISTMTGSFLAEEGFEYDWSVAEPGVSALNALEDGTAQVVQSTISQGFTSLENGHQPEARHFALINNMDGFFISGRDNDNDFEWSSLEGADVLVHHGGQPMTMFKYACHKAGIDIAKINIIDSGNAKEMDAAYRQGQGQYIHQQGPAPQQLEADGVGYVVAALGPMVGPCAFSSLAAMPEWLKTEDGQAFCRAYARTRQYVATRPAAEIAIAEKSLFPQIDEAVLTQCIHAYQNMGCWPVEMSITDAGYNAMLDIFAFDGKISQRHPYDSICMSY</sequence>
<keyword evidence="5" id="KW-1185">Reference proteome</keyword>
<dbReference type="PANTHER" id="PTHR30024:SF47">
    <property type="entry name" value="TAURINE-BINDING PERIPLASMIC PROTEIN"/>
    <property type="match status" value="1"/>
</dbReference>
<reference evidence="4 5" key="1">
    <citation type="journal article" date="2010" name="J. Bacteriol.">
        <title>Complete genome sequence of "Candidatus Puniceispirillum marinum" IMCC1322, a representative of the SAR116 clade in the Alphaproteobacteria.</title>
        <authorList>
            <person name="Oh H.M."/>
            <person name="Kwon K.K."/>
            <person name="Kang I."/>
            <person name="Kang S.G."/>
            <person name="Lee J.H."/>
            <person name="Kim S.J."/>
            <person name="Cho J.C."/>
        </authorList>
    </citation>
    <scope>NUCLEOTIDE SEQUENCE [LARGE SCALE GENOMIC DNA]</scope>
    <source>
        <strain evidence="4 5">IMCC1322</strain>
    </source>
</reference>
<evidence type="ECO:0000313" key="4">
    <source>
        <dbReference type="EMBL" id="ADE39714.1"/>
    </source>
</evidence>
<name>D5BTW7_PUNMI</name>
<proteinExistence type="inferred from homology"/>
<evidence type="ECO:0000256" key="3">
    <source>
        <dbReference type="ARBA" id="ARBA00022729"/>
    </source>
</evidence>
<dbReference type="HOGENOM" id="CLU_061540_1_0_5"/>
<dbReference type="Proteomes" id="UP000007460">
    <property type="component" value="Chromosome"/>
</dbReference>
<dbReference type="PANTHER" id="PTHR30024">
    <property type="entry name" value="ALIPHATIC SULFONATES-BINDING PROTEIN-RELATED"/>
    <property type="match status" value="1"/>
</dbReference>
<organism evidence="4 5">
    <name type="scientific">Puniceispirillum marinum (strain IMCC1322)</name>
    <dbReference type="NCBI Taxonomy" id="488538"/>
    <lineage>
        <taxon>Bacteria</taxon>
        <taxon>Pseudomonadati</taxon>
        <taxon>Pseudomonadota</taxon>
        <taxon>Alphaproteobacteria</taxon>
        <taxon>Candidatus Puniceispirillales</taxon>
        <taxon>Candidatus Puniceispirillaceae</taxon>
        <taxon>Candidatus Puniceispirillum</taxon>
    </lineage>
</organism>